<evidence type="ECO:0000313" key="4">
    <source>
        <dbReference type="EMBL" id="MDT8999614.1"/>
    </source>
</evidence>
<protein>
    <submittedName>
        <fullName evidence="4">Efflux RND transporter periplasmic adaptor subunit</fullName>
    </submittedName>
</protein>
<name>A0ABU3PAP3_9BURK</name>
<comment type="caution">
    <text evidence="4">The sequence shown here is derived from an EMBL/GenBank/DDBJ whole genome shotgun (WGS) entry which is preliminary data.</text>
</comment>
<reference evidence="4" key="1">
    <citation type="submission" date="2023-09" db="EMBL/GenBank/DDBJ databases">
        <title>Paucibacter sp. APW11 Genome sequencing and assembly.</title>
        <authorList>
            <person name="Kim I."/>
        </authorList>
    </citation>
    <scope>NUCLEOTIDE SEQUENCE</scope>
    <source>
        <strain evidence="4">APW11</strain>
    </source>
</reference>
<dbReference type="SUPFAM" id="SSF111369">
    <property type="entry name" value="HlyD-like secretion proteins"/>
    <property type="match status" value="2"/>
</dbReference>
<dbReference type="Gene3D" id="1.10.287.470">
    <property type="entry name" value="Helix hairpin bin"/>
    <property type="match status" value="2"/>
</dbReference>
<gene>
    <name evidence="4" type="ORF">RQP53_10090</name>
</gene>
<comment type="similarity">
    <text evidence="1">Belongs to the membrane fusion protein (MFP) (TC 8.A.1) family.</text>
</comment>
<feature type="domain" description="CusB-like beta-barrel" evidence="3">
    <location>
        <begin position="264"/>
        <end position="336"/>
    </location>
</feature>
<dbReference type="NCBIfam" id="TIGR01730">
    <property type="entry name" value="RND_mfp"/>
    <property type="match status" value="1"/>
</dbReference>
<dbReference type="InterPro" id="IPR006143">
    <property type="entry name" value="RND_pump_MFP"/>
</dbReference>
<keyword evidence="5" id="KW-1185">Reference proteome</keyword>
<proteinExistence type="inferred from homology"/>
<evidence type="ECO:0000256" key="2">
    <source>
        <dbReference type="SAM" id="Phobius"/>
    </source>
</evidence>
<feature type="transmembrane region" description="Helical" evidence="2">
    <location>
        <begin position="23"/>
        <end position="45"/>
    </location>
</feature>
<evidence type="ECO:0000259" key="3">
    <source>
        <dbReference type="Pfam" id="PF25954"/>
    </source>
</evidence>
<keyword evidence="2" id="KW-0472">Membrane</keyword>
<dbReference type="Pfam" id="PF25954">
    <property type="entry name" value="Beta-barrel_RND_2"/>
    <property type="match status" value="1"/>
</dbReference>
<organism evidence="4 5">
    <name type="scientific">Roseateles aquae</name>
    <dbReference type="NCBI Taxonomy" id="3077235"/>
    <lineage>
        <taxon>Bacteria</taxon>
        <taxon>Pseudomonadati</taxon>
        <taxon>Pseudomonadota</taxon>
        <taxon>Betaproteobacteria</taxon>
        <taxon>Burkholderiales</taxon>
        <taxon>Sphaerotilaceae</taxon>
        <taxon>Roseateles</taxon>
    </lineage>
</organism>
<dbReference type="EMBL" id="JAVXZY010000003">
    <property type="protein sequence ID" value="MDT8999614.1"/>
    <property type="molecule type" value="Genomic_DNA"/>
</dbReference>
<dbReference type="Gene3D" id="2.40.50.100">
    <property type="match status" value="2"/>
</dbReference>
<evidence type="ECO:0000313" key="5">
    <source>
        <dbReference type="Proteomes" id="UP001246372"/>
    </source>
</evidence>
<dbReference type="PANTHER" id="PTHR30469">
    <property type="entry name" value="MULTIDRUG RESISTANCE PROTEIN MDTA"/>
    <property type="match status" value="1"/>
</dbReference>
<dbReference type="RefSeq" id="WP_315650174.1">
    <property type="nucleotide sequence ID" value="NZ_JAVXZY010000003.1"/>
</dbReference>
<keyword evidence="2" id="KW-0812">Transmembrane</keyword>
<dbReference type="Gene3D" id="2.40.420.20">
    <property type="match status" value="1"/>
</dbReference>
<dbReference type="InterPro" id="IPR058792">
    <property type="entry name" value="Beta-barrel_RND_2"/>
</dbReference>
<dbReference type="Gene3D" id="2.40.30.170">
    <property type="match status" value="1"/>
</dbReference>
<keyword evidence="2" id="KW-1133">Transmembrane helix</keyword>
<dbReference type="PRINTS" id="PR01490">
    <property type="entry name" value="RTXTOXIND"/>
</dbReference>
<sequence>MGEVSKVDAGASHWRRWLGSKTVWAIAVTLAALGLWAASGLRGPLLKTQQLQRRDLVQSVVASARVEAPHRVELGAQITATVLRVLVREGQMVAAGEPLVELDEREARATLAAAQLAVAQARARLRQFNEVQAPLAVQAERQAAANLAQAGAQFRRQQDLFKQGFIGQAALDEARRVLDVADAQASSARTQLAANQPQGSDLQLARATLAQAEANAGAAAARLSYLRLTAPVAGQIIDREVEPGQVVQPGKVLLRLSPSGVTELVAQIDEKSLGLLQVGQSALASADAYAQQRFKARLSEISPGVDAQRGSVEVRLRVPEPPAYLRQDMTMSVEIEVARRPQALVLPIDAVHEPESAKPWAWRVVDGRLQRADIGLGLRSGGWAEVLRGLQPGELLVTEPTSGLREGQRVRAAGG</sequence>
<evidence type="ECO:0000256" key="1">
    <source>
        <dbReference type="ARBA" id="ARBA00009477"/>
    </source>
</evidence>
<dbReference type="Proteomes" id="UP001246372">
    <property type="component" value="Unassembled WGS sequence"/>
</dbReference>
<accession>A0ABU3PAP3</accession>
<dbReference type="PANTHER" id="PTHR30469:SF15">
    <property type="entry name" value="HLYD FAMILY OF SECRETION PROTEINS"/>
    <property type="match status" value="1"/>
</dbReference>